<gene>
    <name evidence="1" type="ORF">QE152_g33141</name>
</gene>
<organism evidence="1 2">
    <name type="scientific">Popillia japonica</name>
    <name type="common">Japanese beetle</name>
    <dbReference type="NCBI Taxonomy" id="7064"/>
    <lineage>
        <taxon>Eukaryota</taxon>
        <taxon>Metazoa</taxon>
        <taxon>Ecdysozoa</taxon>
        <taxon>Arthropoda</taxon>
        <taxon>Hexapoda</taxon>
        <taxon>Insecta</taxon>
        <taxon>Pterygota</taxon>
        <taxon>Neoptera</taxon>
        <taxon>Endopterygota</taxon>
        <taxon>Coleoptera</taxon>
        <taxon>Polyphaga</taxon>
        <taxon>Scarabaeiformia</taxon>
        <taxon>Scarabaeidae</taxon>
        <taxon>Rutelinae</taxon>
        <taxon>Popillia</taxon>
    </lineage>
</organism>
<protein>
    <submittedName>
        <fullName evidence="1">Uncharacterized protein</fullName>
    </submittedName>
</protein>
<keyword evidence="2" id="KW-1185">Reference proteome</keyword>
<sequence length="88" mass="9314">MSVIVYSGWLHYGGNDGGGPPGPRQNLQTLPVSVALLAYCLTKKIAIEIITDVWIVSGGSGDDDESYITCIGRCCINFPFCTVDCGLG</sequence>
<dbReference type="Proteomes" id="UP001458880">
    <property type="component" value="Unassembled WGS sequence"/>
</dbReference>
<evidence type="ECO:0000313" key="2">
    <source>
        <dbReference type="Proteomes" id="UP001458880"/>
    </source>
</evidence>
<dbReference type="AlphaFoldDB" id="A0AAW1IY20"/>
<name>A0AAW1IY20_POPJA</name>
<proteinExistence type="predicted"/>
<accession>A0AAW1IY20</accession>
<reference evidence="1 2" key="1">
    <citation type="journal article" date="2024" name="BMC Genomics">
        <title>De novo assembly and annotation of Popillia japonica's genome with initial clues to its potential as an invasive pest.</title>
        <authorList>
            <person name="Cucini C."/>
            <person name="Boschi S."/>
            <person name="Funari R."/>
            <person name="Cardaioli E."/>
            <person name="Iannotti N."/>
            <person name="Marturano G."/>
            <person name="Paoli F."/>
            <person name="Bruttini M."/>
            <person name="Carapelli A."/>
            <person name="Frati F."/>
            <person name="Nardi F."/>
        </authorList>
    </citation>
    <scope>NUCLEOTIDE SEQUENCE [LARGE SCALE GENOMIC DNA]</scope>
    <source>
        <strain evidence="1">DMR45628</strain>
    </source>
</reference>
<evidence type="ECO:0000313" key="1">
    <source>
        <dbReference type="EMBL" id="KAK9695052.1"/>
    </source>
</evidence>
<dbReference type="EMBL" id="JASPKY010000493">
    <property type="protein sequence ID" value="KAK9695052.1"/>
    <property type="molecule type" value="Genomic_DNA"/>
</dbReference>
<comment type="caution">
    <text evidence="1">The sequence shown here is derived from an EMBL/GenBank/DDBJ whole genome shotgun (WGS) entry which is preliminary data.</text>
</comment>